<dbReference type="Gene3D" id="1.50.10.20">
    <property type="match status" value="1"/>
</dbReference>
<keyword evidence="5" id="KW-1185">Reference proteome</keyword>
<dbReference type="EMBL" id="AP018694">
    <property type="protein sequence ID" value="BBE19438.1"/>
    <property type="molecule type" value="Genomic_DNA"/>
</dbReference>
<dbReference type="Proteomes" id="UP001193389">
    <property type="component" value="Chromosome"/>
</dbReference>
<reference evidence="4" key="1">
    <citation type="journal article" date="2020" name="Int. J. Syst. Evol. Microbiol.">
        <title>Aquipluma nitroreducens gen. nov. sp. nov., a novel facultatively anaerobic bacterium isolated from a freshwater lake.</title>
        <authorList>
            <person name="Watanabe M."/>
            <person name="Kojima H."/>
            <person name="Fukui M."/>
        </authorList>
    </citation>
    <scope>NUCLEOTIDE SEQUENCE</scope>
    <source>
        <strain evidence="4">MeG22</strain>
    </source>
</reference>
<dbReference type="Pfam" id="PF03190">
    <property type="entry name" value="Thioredox_DsbH"/>
    <property type="match status" value="1"/>
</dbReference>
<keyword evidence="4" id="KW-0418">Kinase</keyword>
<dbReference type="InterPro" id="IPR004879">
    <property type="entry name" value="Ssp411-like_TRX"/>
</dbReference>
<dbReference type="Pfam" id="PF07944">
    <property type="entry name" value="Beta-AFase-like_GH127_cat"/>
    <property type="match status" value="1"/>
</dbReference>
<evidence type="ECO:0000259" key="2">
    <source>
        <dbReference type="Pfam" id="PF03190"/>
    </source>
</evidence>
<dbReference type="InterPro" id="IPR012878">
    <property type="entry name" value="Beta-AFase-like_GH127_cat"/>
</dbReference>
<feature type="domain" description="Spermatogenesis-associated protein 20-like TRX" evidence="2">
    <location>
        <begin position="7"/>
        <end position="151"/>
    </location>
</feature>
<keyword evidence="4" id="KW-0808">Transferase</keyword>
<proteinExistence type="predicted"/>
<protein>
    <submittedName>
        <fullName evidence="4">Thymidylate kinase</fullName>
    </submittedName>
</protein>
<sequence>MKNQKYTNELIHETSPYLLQHAHNPVNWQPWGEKALTQAKAENKLLLISIGYSACHWCHVMEHESFEDTEVAKIMNDHFICIKVDREERPDVDHIYMTAVQLLTGRGGWPLNCIALSDGRPIWGGTYFQKENWIQALKAVFKFYIENPKETLEYAIKLQDGIEQNSLIPISGENAGIDPLLLPSLLKKWQSYFDTRNGGTKGAPKFMIPNNWQFLLRAGQQLLDEAIHKQVELTLQKMSFGGLYDQVGGGFARYSTDEIWKVPHFEKMLYDNAQLLHLYAEAYQTDPNPLYQQVVSETIEFLKRELLSPENGFYSALDADSEGEEGKFYTWTKPELIQLLGADFELFSEYFNVNSLGFWEHNQYILMRTEDNDSFAKKHQLSIENIEKKVQNWKSLLLKEREKRIRPGLDDKILTSWNAMTINGLISCYKAFGNPEYLELALANANFLKQKLFDANRHLLHSYKNNQAKISGFLDDYAFVIEAFTTIFEATGQKDWLNLAQQLTKITFQEFYDEQKSIFYFTASQQQDLITRTIEVHDNVIPSSNSVMAKNLFRLSYLLDRPDYLETAQKMFSTVSGNMADYPSGYSNWSQLMLDLTGNHFEVAIIGENAISLLNEFQKNYLPHVIFCAGTAENDLPLLKGRHVSGKTLIYICQNNSCQLPVETIKEALLLISN</sequence>
<dbReference type="PANTHER" id="PTHR42899">
    <property type="entry name" value="SPERMATOGENESIS-ASSOCIATED PROTEIN 20"/>
    <property type="match status" value="1"/>
</dbReference>
<evidence type="ECO:0000256" key="1">
    <source>
        <dbReference type="SAM" id="Coils"/>
    </source>
</evidence>
<evidence type="ECO:0000313" key="5">
    <source>
        <dbReference type="Proteomes" id="UP001193389"/>
    </source>
</evidence>
<dbReference type="InterPro" id="IPR036249">
    <property type="entry name" value="Thioredoxin-like_sf"/>
</dbReference>
<name>A0A5K7SCZ4_9BACT</name>
<dbReference type="Gene3D" id="1.50.10.10">
    <property type="match status" value="1"/>
</dbReference>
<dbReference type="GO" id="GO:0005975">
    <property type="term" value="P:carbohydrate metabolic process"/>
    <property type="evidence" value="ECO:0007669"/>
    <property type="project" value="InterPro"/>
</dbReference>
<dbReference type="CDD" id="cd02955">
    <property type="entry name" value="SSP411"/>
    <property type="match status" value="1"/>
</dbReference>
<dbReference type="SUPFAM" id="SSF48208">
    <property type="entry name" value="Six-hairpin glycosidases"/>
    <property type="match status" value="1"/>
</dbReference>
<dbReference type="SUPFAM" id="SSF52833">
    <property type="entry name" value="Thioredoxin-like"/>
    <property type="match status" value="1"/>
</dbReference>
<evidence type="ECO:0000313" key="4">
    <source>
        <dbReference type="EMBL" id="BBE19438.1"/>
    </source>
</evidence>
<dbReference type="InterPro" id="IPR008928">
    <property type="entry name" value="6-hairpin_glycosidase_sf"/>
</dbReference>
<dbReference type="InterPro" id="IPR012341">
    <property type="entry name" value="6hp_glycosidase-like_sf"/>
</dbReference>
<gene>
    <name evidence="4" type="ORF">AQPE_3623</name>
</gene>
<keyword evidence="1" id="KW-0175">Coiled coil</keyword>
<feature type="coiled-coil region" evidence="1">
    <location>
        <begin position="376"/>
        <end position="403"/>
    </location>
</feature>
<feature type="domain" description="Non-reducing end beta-L-arabinofuranosidase-like GH127 catalytic" evidence="3">
    <location>
        <begin position="416"/>
        <end position="526"/>
    </location>
</feature>
<dbReference type="GO" id="GO:0016301">
    <property type="term" value="F:kinase activity"/>
    <property type="evidence" value="ECO:0007669"/>
    <property type="project" value="UniProtKB-KW"/>
</dbReference>
<dbReference type="RefSeq" id="WP_318347679.1">
    <property type="nucleotide sequence ID" value="NZ_AP018694.1"/>
</dbReference>
<dbReference type="AlphaFoldDB" id="A0A5K7SCZ4"/>
<dbReference type="PANTHER" id="PTHR42899:SF1">
    <property type="entry name" value="SPERMATOGENESIS-ASSOCIATED PROTEIN 20"/>
    <property type="match status" value="1"/>
</dbReference>
<dbReference type="PIRSF" id="PIRSF006402">
    <property type="entry name" value="UCP006402_thioredoxin"/>
    <property type="match status" value="1"/>
</dbReference>
<organism evidence="4 5">
    <name type="scientific">Aquipluma nitroreducens</name>
    <dbReference type="NCBI Taxonomy" id="2010828"/>
    <lineage>
        <taxon>Bacteria</taxon>
        <taxon>Pseudomonadati</taxon>
        <taxon>Bacteroidota</taxon>
        <taxon>Bacteroidia</taxon>
        <taxon>Marinilabiliales</taxon>
        <taxon>Prolixibacteraceae</taxon>
        <taxon>Aquipluma</taxon>
    </lineage>
</organism>
<accession>A0A5K7SCZ4</accession>
<evidence type="ECO:0000259" key="3">
    <source>
        <dbReference type="Pfam" id="PF07944"/>
    </source>
</evidence>
<dbReference type="KEGG" id="anf:AQPE_3623"/>
<dbReference type="InterPro" id="IPR024705">
    <property type="entry name" value="Ssp411"/>
</dbReference>
<dbReference type="Gene3D" id="3.40.30.10">
    <property type="entry name" value="Glutaredoxin"/>
    <property type="match status" value="1"/>
</dbReference>